<dbReference type="eggNOG" id="COG3677">
    <property type="taxonomic scope" value="Bacteria"/>
</dbReference>
<dbReference type="PATRIC" id="fig|500635.8.peg.454"/>
<sequence length="596" mass="66497">MGWHPLGFAHVFASGRGEVTSRSILSEYEGLPDEGRPFLMRHKAWYLDEQSGGDRMGKSAQQYFSNKEDSQAKSAYLRAQYAEVKPLAFYDAVLGAADTDFPLCVAHTESAEGHRLANYENVLEMLVASGGRSDSFVYPAKYYNAYPKQKLMHELRCLYIDLDKVDAKSLRRLCQKGFYGQRPTYLVNSGNGVHLVYVLTQPLAAYHWAKDLLREMHSSLLRFFRKHRFAADLGTGLSHAYRIVGSLTKLGQTCRAYRVGKCVEVGQLAASLGICWQRPVSKSGKVSYNHKEKQPRKGSPARRGFYDYLVHTIEARTQEGHRYSSLFALACVGHKCHRAVEGILEDAVRLAAKLGLPKHEAEHAVAACNPEKAQTVRAATLEGWLGWSFDHKTKRNGRTRAEHLAEIAERRTAASRRRVTDYLERHPKATISEIARTLAMGRKTVAKYFHEWLEALRDKVVQQAKAMLGASPAAKPSDCTTDCTAVSIESVGPSPTVITSDYPSTATNPDSRPTISTAPSATIDTPVDTSREEGPGRRAFLAYFARMRHSLRHYLPLRASSAPRSAQEEEKGIKKADFWRPASPLEDAHPCSLQPD</sequence>
<feature type="compositionally biased region" description="Basic and acidic residues" evidence="1">
    <location>
        <begin position="566"/>
        <end position="578"/>
    </location>
</feature>
<dbReference type="AlphaFoldDB" id="C9KLI8"/>
<keyword evidence="3" id="KW-1185">Reference proteome</keyword>
<reference evidence="2" key="1">
    <citation type="submission" date="2009-09" db="EMBL/GenBank/DDBJ databases">
        <authorList>
            <person name="Weinstock G."/>
            <person name="Sodergren E."/>
            <person name="Clifton S."/>
            <person name="Fulton L."/>
            <person name="Fulton B."/>
            <person name="Courtney L."/>
            <person name="Fronick C."/>
            <person name="Harrison M."/>
            <person name="Strong C."/>
            <person name="Farmer C."/>
            <person name="Delahaunty K."/>
            <person name="Markovic C."/>
            <person name="Hall O."/>
            <person name="Minx P."/>
            <person name="Tomlinson C."/>
            <person name="Mitreva M."/>
            <person name="Nelson J."/>
            <person name="Hou S."/>
            <person name="Wollam A."/>
            <person name="Pepin K.H."/>
            <person name="Johnson M."/>
            <person name="Bhonagiri V."/>
            <person name="Nash W.E."/>
            <person name="Warren W."/>
            <person name="Chinwalla A."/>
            <person name="Mardis E.R."/>
            <person name="Wilson R.K."/>
        </authorList>
    </citation>
    <scope>NUCLEOTIDE SEQUENCE [LARGE SCALE GENOMIC DNA]</scope>
    <source>
        <strain evidence="2">DSM 20544</strain>
    </source>
</reference>
<dbReference type="HOGENOM" id="CLU_457710_0_0_9"/>
<feature type="region of interest" description="Disordered" evidence="1">
    <location>
        <begin position="560"/>
        <end position="596"/>
    </location>
</feature>
<comment type="caution">
    <text evidence="2">The sequence shown here is derived from an EMBL/GenBank/DDBJ whole genome shotgun (WGS) entry which is preliminary data.</text>
</comment>
<evidence type="ECO:0000256" key="1">
    <source>
        <dbReference type="SAM" id="MobiDB-lite"/>
    </source>
</evidence>
<name>C9KLI8_9FIRM</name>
<dbReference type="Proteomes" id="UP000003671">
    <property type="component" value="Unassembled WGS sequence"/>
</dbReference>
<feature type="region of interest" description="Disordered" evidence="1">
    <location>
        <begin position="494"/>
        <end position="534"/>
    </location>
</feature>
<accession>C9KLI8</accession>
<gene>
    <name evidence="2" type="ORF">MITSMUL_04072</name>
</gene>
<organism evidence="2 3">
    <name type="scientific">Mitsuokella multacida DSM 20544</name>
    <dbReference type="NCBI Taxonomy" id="500635"/>
    <lineage>
        <taxon>Bacteria</taxon>
        <taxon>Bacillati</taxon>
        <taxon>Bacillota</taxon>
        <taxon>Negativicutes</taxon>
        <taxon>Selenomonadales</taxon>
        <taxon>Selenomonadaceae</taxon>
        <taxon>Mitsuokella</taxon>
    </lineage>
</organism>
<protein>
    <submittedName>
        <fullName evidence="2">Uncharacterized protein</fullName>
    </submittedName>
</protein>
<proteinExistence type="predicted"/>
<dbReference type="EMBL" id="ABWK02000012">
    <property type="protein sequence ID" value="EEX69002.1"/>
    <property type="molecule type" value="Genomic_DNA"/>
</dbReference>
<evidence type="ECO:0000313" key="3">
    <source>
        <dbReference type="Proteomes" id="UP000003671"/>
    </source>
</evidence>
<feature type="compositionally biased region" description="Polar residues" evidence="1">
    <location>
        <begin position="496"/>
        <end position="523"/>
    </location>
</feature>
<evidence type="ECO:0000313" key="2">
    <source>
        <dbReference type="EMBL" id="EEX69002.1"/>
    </source>
</evidence>